<reference evidence="1" key="1">
    <citation type="journal article" date="2022" name="Int. J. Syst. Evol. Microbiol.">
        <title>Pseudomonas aegrilactucae sp. nov. and Pseudomonas morbosilactucae sp. nov., pathogens causing bacterial rot of lettuce in Japan.</title>
        <authorList>
            <person name="Sawada H."/>
            <person name="Fujikawa T."/>
            <person name="Satou M."/>
        </authorList>
    </citation>
    <scope>NUCLEOTIDE SEQUENCE</scope>
    <source>
        <strain evidence="1">0166_1</strain>
    </source>
</reference>
<dbReference type="AlphaFoldDB" id="A0A9E6XTD8"/>
<sequence length="170" mass="18254">MVKDNDHEVNECLAFEFDTVELDVAEDGGGRKVRDFPFLVLNEDLTGRGPDPLSLLKVNTTATTPSPTKRSRAAAWLVEYLATAGPMFAVDIYEAAKHFGVSSRTLRRAAGKLGIIKTPPAGGAACVWSLSPAMCVSLDPPIDPQVVDDDLVEELKRVRALDPSASDDDG</sequence>
<dbReference type="RefSeq" id="WP_259313924.1">
    <property type="nucleotide sequence ID" value="NZ_CP087164.1"/>
</dbReference>
<name>A0A9E6XTD8_9ACTN</name>
<dbReference type="Proteomes" id="UP001162834">
    <property type="component" value="Chromosome"/>
</dbReference>
<evidence type="ECO:0000313" key="1">
    <source>
        <dbReference type="EMBL" id="UGS34235.1"/>
    </source>
</evidence>
<accession>A0A9E6XTD8</accession>
<proteinExistence type="predicted"/>
<protein>
    <submittedName>
        <fullName evidence="1">Uncharacterized protein</fullName>
    </submittedName>
</protein>
<organism evidence="1 2">
    <name type="scientific">Capillimicrobium parvum</name>
    <dbReference type="NCBI Taxonomy" id="2884022"/>
    <lineage>
        <taxon>Bacteria</taxon>
        <taxon>Bacillati</taxon>
        <taxon>Actinomycetota</taxon>
        <taxon>Thermoleophilia</taxon>
        <taxon>Solirubrobacterales</taxon>
        <taxon>Capillimicrobiaceae</taxon>
        <taxon>Capillimicrobium</taxon>
    </lineage>
</organism>
<gene>
    <name evidence="1" type="ORF">DSM104329_00608</name>
</gene>
<evidence type="ECO:0000313" key="2">
    <source>
        <dbReference type="Proteomes" id="UP001162834"/>
    </source>
</evidence>
<dbReference type="KEGG" id="sbae:DSM104329_00608"/>
<dbReference type="EMBL" id="CP087164">
    <property type="protein sequence ID" value="UGS34235.1"/>
    <property type="molecule type" value="Genomic_DNA"/>
</dbReference>
<keyword evidence="2" id="KW-1185">Reference proteome</keyword>